<feature type="transmembrane region" description="Helical" evidence="1">
    <location>
        <begin position="419"/>
        <end position="436"/>
    </location>
</feature>
<keyword evidence="3" id="KW-1185">Reference proteome</keyword>
<dbReference type="EMBL" id="UYWX01020638">
    <property type="protein sequence ID" value="VDM33654.1"/>
    <property type="molecule type" value="Genomic_DNA"/>
</dbReference>
<feature type="transmembrane region" description="Helical" evidence="1">
    <location>
        <begin position="52"/>
        <end position="73"/>
    </location>
</feature>
<feature type="transmembrane region" description="Helical" evidence="1">
    <location>
        <begin position="448"/>
        <end position="469"/>
    </location>
</feature>
<reference evidence="2 3" key="2">
    <citation type="submission" date="2018-11" db="EMBL/GenBank/DDBJ databases">
        <authorList>
            <consortium name="Pathogen Informatics"/>
        </authorList>
    </citation>
    <scope>NUCLEOTIDE SEQUENCE [LARGE SCALE GENOMIC DNA]</scope>
</reference>
<feature type="transmembrane region" description="Helical" evidence="1">
    <location>
        <begin position="254"/>
        <end position="276"/>
    </location>
</feature>
<dbReference type="OrthoDB" id="6253237at2759"/>
<feature type="transmembrane region" description="Helical" evidence="1">
    <location>
        <begin position="157"/>
        <end position="176"/>
    </location>
</feature>
<evidence type="ECO:0000313" key="4">
    <source>
        <dbReference type="WBParaSite" id="TTAC_0000897601-mRNA-1"/>
    </source>
</evidence>
<gene>
    <name evidence="2" type="ORF">TTAC_LOCUS8961</name>
</gene>
<feature type="transmembrane region" description="Helical" evidence="1">
    <location>
        <begin position="125"/>
        <end position="145"/>
    </location>
</feature>
<dbReference type="WBParaSite" id="TTAC_0000897601-mRNA-1">
    <property type="protein sequence ID" value="TTAC_0000897601-mRNA-1"/>
    <property type="gene ID" value="TTAC_0000897601"/>
</dbReference>
<dbReference type="AlphaFoldDB" id="A0A0R3X655"/>
<feature type="transmembrane region" description="Helical" evidence="1">
    <location>
        <begin position="489"/>
        <end position="512"/>
    </location>
</feature>
<dbReference type="Proteomes" id="UP000274429">
    <property type="component" value="Unassembled WGS sequence"/>
</dbReference>
<name>A0A0R3X655_HYDTA</name>
<accession>A0A0R3X655</accession>
<organism evidence="4">
    <name type="scientific">Hydatigena taeniaeformis</name>
    <name type="common">Feline tapeworm</name>
    <name type="synonym">Taenia taeniaeformis</name>
    <dbReference type="NCBI Taxonomy" id="6205"/>
    <lineage>
        <taxon>Eukaryota</taxon>
        <taxon>Metazoa</taxon>
        <taxon>Spiralia</taxon>
        <taxon>Lophotrochozoa</taxon>
        <taxon>Platyhelminthes</taxon>
        <taxon>Cestoda</taxon>
        <taxon>Eucestoda</taxon>
        <taxon>Cyclophyllidea</taxon>
        <taxon>Taeniidae</taxon>
        <taxon>Hydatigera</taxon>
    </lineage>
</organism>
<feature type="transmembrane region" description="Helical" evidence="1">
    <location>
        <begin position="223"/>
        <end position="242"/>
    </location>
</feature>
<sequence>MRLVDNIWHYVLLGFCTAGTIILLLADRLEKSGLFGSKNDVIDEACEGGRRWITYNIVTVALATSCAFSPSIISETIYLSSINSLCLFAARTVSLLLCIWVWHKISQLGLNNMIAFMAFRFNNKLALLLYHVNSIFGFTYILFIYNGPLLYSQLEYFKLNADGFLLFIGFTLLCSFGGMRVALPLCSILTVMEISGGIILLTRTTRFNETTREIERSCCNSHNPLHLFGTVFPLLLTVQPLYQLYYRIGSQRRAITAMLMGYCTFSLKFLLAFFAARNIQTHRKGLDIPISKDFHANFLNTREYNINLQSEGIPQNGTSDRPIRCSTRGELGNFMLNCLVYGPMAAFYSLRLCQLVGELSEKFTSRIQSTKLTGEEIQHAYCSLYSLVTCFVFASLLNADRNILMPEYRHTSLYVPHTTNFFMLGVTTMVVFGAVVPHVQLIHILSAWILTTIITAVPMCTILWSGYSATLNEALVDWETHFDDIWLCLGVWTNSGSFLINTFIVTLLACLYKRRGIISRKTFTSPKVPTSLLQAFNKPTTHTKQLNI</sequence>
<evidence type="ECO:0000256" key="1">
    <source>
        <dbReference type="SAM" id="Phobius"/>
    </source>
</evidence>
<evidence type="ECO:0000313" key="2">
    <source>
        <dbReference type="EMBL" id="VDM33654.1"/>
    </source>
</evidence>
<evidence type="ECO:0000313" key="3">
    <source>
        <dbReference type="Proteomes" id="UP000274429"/>
    </source>
</evidence>
<feature type="transmembrane region" description="Helical" evidence="1">
    <location>
        <begin position="182"/>
        <end position="202"/>
    </location>
</feature>
<keyword evidence="1" id="KW-0812">Transmembrane</keyword>
<keyword evidence="1" id="KW-0472">Membrane</keyword>
<reference evidence="4" key="1">
    <citation type="submission" date="2017-02" db="UniProtKB">
        <authorList>
            <consortium name="WormBaseParasite"/>
        </authorList>
    </citation>
    <scope>IDENTIFICATION</scope>
</reference>
<feature type="transmembrane region" description="Helical" evidence="1">
    <location>
        <begin position="85"/>
        <end position="105"/>
    </location>
</feature>
<proteinExistence type="predicted"/>
<feature type="transmembrane region" description="Helical" evidence="1">
    <location>
        <begin position="7"/>
        <end position="26"/>
    </location>
</feature>
<protein>
    <submittedName>
        <fullName evidence="4">Cas1_AcylT domain-containing protein</fullName>
    </submittedName>
</protein>
<feature type="transmembrane region" description="Helical" evidence="1">
    <location>
        <begin position="380"/>
        <end position="399"/>
    </location>
</feature>
<keyword evidence="1" id="KW-1133">Transmembrane helix</keyword>